<feature type="transmembrane region" description="Helical" evidence="1">
    <location>
        <begin position="134"/>
        <end position="152"/>
    </location>
</feature>
<dbReference type="VEuPathDB" id="FungiDB:AMAG_01485"/>
<evidence type="ECO:0000256" key="1">
    <source>
        <dbReference type="SAM" id="Phobius"/>
    </source>
</evidence>
<organism evidence="2 3">
    <name type="scientific">Allomyces macrogynus (strain ATCC 38327)</name>
    <name type="common">Allomyces javanicus var. macrogynus</name>
    <dbReference type="NCBI Taxonomy" id="578462"/>
    <lineage>
        <taxon>Eukaryota</taxon>
        <taxon>Fungi</taxon>
        <taxon>Fungi incertae sedis</taxon>
        <taxon>Blastocladiomycota</taxon>
        <taxon>Blastocladiomycetes</taxon>
        <taxon>Blastocladiales</taxon>
        <taxon>Blastocladiaceae</taxon>
        <taxon>Allomyces</taxon>
    </lineage>
</organism>
<dbReference type="AlphaFoldDB" id="A0A0L0RZV5"/>
<name>A0A0L0RZV5_ALLM3</name>
<keyword evidence="1" id="KW-0812">Transmembrane</keyword>
<keyword evidence="1" id="KW-1133">Transmembrane helix</keyword>
<accession>A0A0L0RZV5</accession>
<protein>
    <submittedName>
        <fullName evidence="2">Uncharacterized protein</fullName>
    </submittedName>
</protein>
<reference evidence="2 3" key="1">
    <citation type="submission" date="2009-11" db="EMBL/GenBank/DDBJ databases">
        <title>Annotation of Allomyces macrogynus ATCC 38327.</title>
        <authorList>
            <consortium name="The Broad Institute Genome Sequencing Platform"/>
            <person name="Russ C."/>
            <person name="Cuomo C."/>
            <person name="Burger G."/>
            <person name="Gray M.W."/>
            <person name="Holland P.W.H."/>
            <person name="King N."/>
            <person name="Lang F.B.F."/>
            <person name="Roger A.J."/>
            <person name="Ruiz-Trillo I."/>
            <person name="Young S.K."/>
            <person name="Zeng Q."/>
            <person name="Gargeya S."/>
            <person name="Fitzgerald M."/>
            <person name="Haas B."/>
            <person name="Abouelleil A."/>
            <person name="Alvarado L."/>
            <person name="Arachchi H.M."/>
            <person name="Berlin A."/>
            <person name="Chapman S.B."/>
            <person name="Gearin G."/>
            <person name="Goldberg J."/>
            <person name="Griggs A."/>
            <person name="Gujja S."/>
            <person name="Hansen M."/>
            <person name="Heiman D."/>
            <person name="Howarth C."/>
            <person name="Larimer J."/>
            <person name="Lui A."/>
            <person name="MacDonald P.J.P."/>
            <person name="McCowen C."/>
            <person name="Montmayeur A."/>
            <person name="Murphy C."/>
            <person name="Neiman D."/>
            <person name="Pearson M."/>
            <person name="Priest M."/>
            <person name="Roberts A."/>
            <person name="Saif S."/>
            <person name="Shea T."/>
            <person name="Sisk P."/>
            <person name="Stolte C."/>
            <person name="Sykes S."/>
            <person name="Wortman J."/>
            <person name="Nusbaum C."/>
            <person name="Birren B."/>
        </authorList>
    </citation>
    <scope>NUCLEOTIDE SEQUENCE [LARGE SCALE GENOMIC DNA]</scope>
    <source>
        <strain evidence="2 3">ATCC 38327</strain>
    </source>
</reference>
<gene>
    <name evidence="2" type="ORF">AMAG_01485</name>
</gene>
<proteinExistence type="predicted"/>
<reference evidence="3" key="2">
    <citation type="submission" date="2009-11" db="EMBL/GenBank/DDBJ databases">
        <title>The Genome Sequence of Allomyces macrogynus strain ATCC 38327.</title>
        <authorList>
            <consortium name="The Broad Institute Genome Sequencing Platform"/>
            <person name="Russ C."/>
            <person name="Cuomo C."/>
            <person name="Shea T."/>
            <person name="Young S.K."/>
            <person name="Zeng Q."/>
            <person name="Koehrsen M."/>
            <person name="Haas B."/>
            <person name="Borodovsky M."/>
            <person name="Guigo R."/>
            <person name="Alvarado L."/>
            <person name="Berlin A."/>
            <person name="Borenstein D."/>
            <person name="Chen Z."/>
            <person name="Engels R."/>
            <person name="Freedman E."/>
            <person name="Gellesch M."/>
            <person name="Goldberg J."/>
            <person name="Griggs A."/>
            <person name="Gujja S."/>
            <person name="Heiman D."/>
            <person name="Hepburn T."/>
            <person name="Howarth C."/>
            <person name="Jen D."/>
            <person name="Larson L."/>
            <person name="Lewis B."/>
            <person name="Mehta T."/>
            <person name="Park D."/>
            <person name="Pearson M."/>
            <person name="Roberts A."/>
            <person name="Saif S."/>
            <person name="Shenoy N."/>
            <person name="Sisk P."/>
            <person name="Stolte C."/>
            <person name="Sykes S."/>
            <person name="Walk T."/>
            <person name="White J."/>
            <person name="Yandava C."/>
            <person name="Burger G."/>
            <person name="Gray M.W."/>
            <person name="Holland P.W.H."/>
            <person name="King N."/>
            <person name="Lang F.B.F."/>
            <person name="Roger A.J."/>
            <person name="Ruiz-Trillo I."/>
            <person name="Lander E."/>
            <person name="Nusbaum C."/>
        </authorList>
    </citation>
    <scope>NUCLEOTIDE SEQUENCE [LARGE SCALE GENOMIC DNA]</scope>
    <source>
        <strain evidence="3">ATCC 38327</strain>
    </source>
</reference>
<dbReference type="EMBL" id="GG745329">
    <property type="protein sequence ID" value="KNE55594.1"/>
    <property type="molecule type" value="Genomic_DNA"/>
</dbReference>
<evidence type="ECO:0000313" key="3">
    <source>
        <dbReference type="Proteomes" id="UP000054350"/>
    </source>
</evidence>
<dbReference type="Proteomes" id="UP000054350">
    <property type="component" value="Unassembled WGS sequence"/>
</dbReference>
<sequence>MDARDTFPKLVKAATPAPTNRALAVTFGEAVPVLSTVPAASSRVHSTGLLATAFAACARTQPLGLSTGFWGILLGTYITSTTPAEAVNLYDYSALTTLREALVVATASGWWGPHYGSVFQPGPLLEWHQSLVDVPLLFLVTYVVLALVVAGIERAWTRIAAWSPLSWSCRAWSTVRSQLVASFSHVVATSPTLRRKSCSGLCSCGCKRGDGRIVPLLPAARVLAPVCPSRMDASAPTDSAQGAARLASRQGAVSWHRISATPPCMYPAPAQVACAFVCLVLLVFLLRFCCFVFPHPAMQLARFRDSRHAFVRLGNQQTK</sequence>
<feature type="transmembrane region" description="Helical" evidence="1">
    <location>
        <begin position="270"/>
        <end position="294"/>
    </location>
</feature>
<evidence type="ECO:0000313" key="2">
    <source>
        <dbReference type="EMBL" id="KNE55594.1"/>
    </source>
</evidence>
<keyword evidence="3" id="KW-1185">Reference proteome</keyword>
<keyword evidence="1" id="KW-0472">Membrane</keyword>